<gene>
    <name evidence="1" type="ORF">SAMN06295920_105370</name>
</gene>
<evidence type="ECO:0000313" key="1">
    <source>
        <dbReference type="EMBL" id="SKB73952.1"/>
    </source>
</evidence>
<dbReference type="Gene3D" id="1.25.40.10">
    <property type="entry name" value="Tetratricopeptide repeat domain"/>
    <property type="match status" value="1"/>
</dbReference>
<dbReference type="EMBL" id="FUYM01000005">
    <property type="protein sequence ID" value="SKB73952.1"/>
    <property type="molecule type" value="Genomic_DNA"/>
</dbReference>
<protein>
    <submittedName>
        <fullName evidence="1">Uncharacterized protein</fullName>
    </submittedName>
</protein>
<dbReference type="SUPFAM" id="SSF53474">
    <property type="entry name" value="alpha/beta-Hydrolases"/>
    <property type="match status" value="1"/>
</dbReference>
<name>A0A1T5DQJ1_9SPHN</name>
<dbReference type="InterPro" id="IPR011990">
    <property type="entry name" value="TPR-like_helical_dom_sf"/>
</dbReference>
<accession>A0A1T5DQJ1</accession>
<dbReference type="Proteomes" id="UP000189818">
    <property type="component" value="Unassembled WGS sequence"/>
</dbReference>
<evidence type="ECO:0000313" key="2">
    <source>
        <dbReference type="Proteomes" id="UP000189818"/>
    </source>
</evidence>
<dbReference type="OrthoDB" id="7247356at2"/>
<sequence>MEIYRSDTLLVRKRGGRCRKHWVVTFDHYGITGSFDRPGFGEEFLAARGISLITILGRGNDWYQYPDMDAALAAARSALLRADRVITYGSSMGGYAAIRFADALGAHGCLAISPQYSNDPAKVPFEWRWPEDARRIDWRGEPDRPIRCAADPVIVYDPTIEDGEHVRRIACDMRCRAVPIRHAAHPATTFLGSTGLLPDLMLSVLDGSFALAPFRQRVMAARKTDPVYLCELARRQPACRPQLGIALARRAVAAVPDVDLVHHVLAVRLALAGQAAEALAAHARACELSGEFWSYALPYAMALADAGERPAALALAKRLAAAWPEQAHVQHVLGHMLWLSGRTKDALRPARLAIRLAPHNAFYRAALFRYRWRYAALPAFAGWRLLRWAAHRLPRVLPERRRSLAGRRPLERFTT</sequence>
<dbReference type="InterPro" id="IPR029058">
    <property type="entry name" value="AB_hydrolase_fold"/>
</dbReference>
<dbReference type="AlphaFoldDB" id="A0A1T5DQJ1"/>
<proteinExistence type="predicted"/>
<dbReference type="RefSeq" id="WP_079648722.1">
    <property type="nucleotide sequence ID" value="NZ_FUYM01000005.1"/>
</dbReference>
<dbReference type="STRING" id="439228.SAMN06295920_105370"/>
<dbReference type="Gene3D" id="3.40.50.1820">
    <property type="entry name" value="alpha/beta hydrolase"/>
    <property type="match status" value="1"/>
</dbReference>
<dbReference type="SUPFAM" id="SSF48452">
    <property type="entry name" value="TPR-like"/>
    <property type="match status" value="1"/>
</dbReference>
<keyword evidence="2" id="KW-1185">Reference proteome</keyword>
<reference evidence="2" key="1">
    <citation type="submission" date="2017-02" db="EMBL/GenBank/DDBJ databases">
        <authorList>
            <person name="Varghese N."/>
            <person name="Submissions S."/>
        </authorList>
    </citation>
    <scope>NUCLEOTIDE SEQUENCE [LARGE SCALE GENOMIC DNA]</scope>
    <source>
        <strain evidence="2">UM2</strain>
    </source>
</reference>
<organism evidence="1 2">
    <name type="scientific">Rhizorhabdus histidinilytica</name>
    <dbReference type="NCBI Taxonomy" id="439228"/>
    <lineage>
        <taxon>Bacteria</taxon>
        <taxon>Pseudomonadati</taxon>
        <taxon>Pseudomonadota</taxon>
        <taxon>Alphaproteobacteria</taxon>
        <taxon>Sphingomonadales</taxon>
        <taxon>Sphingomonadaceae</taxon>
        <taxon>Rhizorhabdus</taxon>
    </lineage>
</organism>